<dbReference type="OrthoDB" id="5413827at2759"/>
<dbReference type="AlphaFoldDB" id="A0A6A6SA70"/>
<dbReference type="PANTHER" id="PTHR42085:SF8">
    <property type="entry name" value="F-BOX DOMAIN-CONTAINING PROTEIN"/>
    <property type="match status" value="1"/>
</dbReference>
<evidence type="ECO:0000313" key="1">
    <source>
        <dbReference type="EMBL" id="KAF2643338.1"/>
    </source>
</evidence>
<keyword evidence="2" id="KW-1185">Reference proteome</keyword>
<sequence length="201" mass="23127">MTHIDSRALPPTRRDAWSPIFLLPVEIRLLIYEHIFTSAPPPFAEDAPPLSRSSSSLEPLLTCRDMYREARLIAFACATHHLNWTRASSCLRKLRMLEPAQHTSIRHVALNTTASGLYPKLLPLRQHLDHVYVPHLSLESLTIILDVPTYETPDDRVRRVQEQEMVVASAWYFKNVERAVFMNIMHRDDLGGYATRDGSWN</sequence>
<gene>
    <name evidence="1" type="ORF">P280DRAFT_515752</name>
</gene>
<dbReference type="PANTHER" id="PTHR42085">
    <property type="entry name" value="F-BOX DOMAIN-CONTAINING PROTEIN"/>
    <property type="match status" value="1"/>
</dbReference>
<accession>A0A6A6SA70</accession>
<organism evidence="1 2">
    <name type="scientific">Massarina eburnea CBS 473.64</name>
    <dbReference type="NCBI Taxonomy" id="1395130"/>
    <lineage>
        <taxon>Eukaryota</taxon>
        <taxon>Fungi</taxon>
        <taxon>Dikarya</taxon>
        <taxon>Ascomycota</taxon>
        <taxon>Pezizomycotina</taxon>
        <taxon>Dothideomycetes</taxon>
        <taxon>Pleosporomycetidae</taxon>
        <taxon>Pleosporales</taxon>
        <taxon>Massarineae</taxon>
        <taxon>Massarinaceae</taxon>
        <taxon>Massarina</taxon>
    </lineage>
</organism>
<reference evidence="1" key="1">
    <citation type="journal article" date="2020" name="Stud. Mycol.">
        <title>101 Dothideomycetes genomes: a test case for predicting lifestyles and emergence of pathogens.</title>
        <authorList>
            <person name="Haridas S."/>
            <person name="Albert R."/>
            <person name="Binder M."/>
            <person name="Bloem J."/>
            <person name="Labutti K."/>
            <person name="Salamov A."/>
            <person name="Andreopoulos B."/>
            <person name="Baker S."/>
            <person name="Barry K."/>
            <person name="Bills G."/>
            <person name="Bluhm B."/>
            <person name="Cannon C."/>
            <person name="Castanera R."/>
            <person name="Culley D."/>
            <person name="Daum C."/>
            <person name="Ezra D."/>
            <person name="Gonzalez J."/>
            <person name="Henrissat B."/>
            <person name="Kuo A."/>
            <person name="Liang C."/>
            <person name="Lipzen A."/>
            <person name="Lutzoni F."/>
            <person name="Magnuson J."/>
            <person name="Mondo S."/>
            <person name="Nolan M."/>
            <person name="Ohm R."/>
            <person name="Pangilinan J."/>
            <person name="Park H.-J."/>
            <person name="Ramirez L."/>
            <person name="Alfaro M."/>
            <person name="Sun H."/>
            <person name="Tritt A."/>
            <person name="Yoshinaga Y."/>
            <person name="Zwiers L.-H."/>
            <person name="Turgeon B."/>
            <person name="Goodwin S."/>
            <person name="Spatafora J."/>
            <person name="Crous P."/>
            <person name="Grigoriev I."/>
        </authorList>
    </citation>
    <scope>NUCLEOTIDE SEQUENCE</scope>
    <source>
        <strain evidence="1">CBS 473.64</strain>
    </source>
</reference>
<dbReference type="Proteomes" id="UP000799753">
    <property type="component" value="Unassembled WGS sequence"/>
</dbReference>
<dbReference type="EMBL" id="MU006780">
    <property type="protein sequence ID" value="KAF2643338.1"/>
    <property type="molecule type" value="Genomic_DNA"/>
</dbReference>
<dbReference type="InterPro" id="IPR038883">
    <property type="entry name" value="AN11006-like"/>
</dbReference>
<proteinExistence type="predicted"/>
<evidence type="ECO:0008006" key="3">
    <source>
        <dbReference type="Google" id="ProtNLM"/>
    </source>
</evidence>
<name>A0A6A6SA70_9PLEO</name>
<evidence type="ECO:0000313" key="2">
    <source>
        <dbReference type="Proteomes" id="UP000799753"/>
    </source>
</evidence>
<protein>
    <recommendedName>
        <fullName evidence="3">F-box domain-containing protein</fullName>
    </recommendedName>
</protein>